<protein>
    <recommendedName>
        <fullName evidence="5">Transmembrane protein</fullName>
    </recommendedName>
</protein>
<dbReference type="PANTHER" id="PTHR35179">
    <property type="entry name" value="PROTEIN CBG02620"/>
    <property type="match status" value="1"/>
</dbReference>
<evidence type="ECO:0000256" key="1">
    <source>
        <dbReference type="SAM" id="MobiDB-lite"/>
    </source>
</evidence>
<dbReference type="Proteomes" id="UP000243797">
    <property type="component" value="Unassembled WGS sequence"/>
</dbReference>
<keyword evidence="4" id="KW-1185">Reference proteome</keyword>
<name>A0A2K1QP05_9PEZI</name>
<keyword evidence="2" id="KW-0812">Transmembrane</keyword>
<feature type="transmembrane region" description="Helical" evidence="2">
    <location>
        <begin position="170"/>
        <end position="188"/>
    </location>
</feature>
<gene>
    <name evidence="3" type="ORF">CAC42_4801</name>
</gene>
<reference evidence="3 4" key="1">
    <citation type="submission" date="2017-06" db="EMBL/GenBank/DDBJ databases">
        <title>Draft genome sequence of a variant of Elsinoe murrayae.</title>
        <authorList>
            <person name="Cheng Q."/>
        </authorList>
    </citation>
    <scope>NUCLEOTIDE SEQUENCE [LARGE SCALE GENOMIC DNA]</scope>
    <source>
        <strain evidence="3 4">CQ-2017a</strain>
    </source>
</reference>
<feature type="transmembrane region" description="Helical" evidence="2">
    <location>
        <begin position="132"/>
        <end position="150"/>
    </location>
</feature>
<keyword evidence="2" id="KW-0472">Membrane</keyword>
<feature type="transmembrane region" description="Helical" evidence="2">
    <location>
        <begin position="208"/>
        <end position="227"/>
    </location>
</feature>
<feature type="region of interest" description="Disordered" evidence="1">
    <location>
        <begin position="262"/>
        <end position="324"/>
    </location>
</feature>
<proteinExistence type="predicted"/>
<dbReference type="OrthoDB" id="3205825at2759"/>
<dbReference type="PANTHER" id="PTHR35179:SF1">
    <property type="entry name" value="INTEGRAL MEMBRANE PROTEIN"/>
    <property type="match status" value="1"/>
</dbReference>
<dbReference type="EMBL" id="NKHZ01000055">
    <property type="protein sequence ID" value="PNS16837.1"/>
    <property type="molecule type" value="Genomic_DNA"/>
</dbReference>
<evidence type="ECO:0008006" key="5">
    <source>
        <dbReference type="Google" id="ProtNLM"/>
    </source>
</evidence>
<comment type="caution">
    <text evidence="3">The sequence shown here is derived from an EMBL/GenBank/DDBJ whole genome shotgun (WGS) entry which is preliminary data.</text>
</comment>
<accession>A0A2K1QP05</accession>
<feature type="transmembrane region" description="Helical" evidence="2">
    <location>
        <begin position="90"/>
        <end position="112"/>
    </location>
</feature>
<dbReference type="InParanoid" id="A0A2K1QP05"/>
<dbReference type="AlphaFoldDB" id="A0A2K1QP05"/>
<evidence type="ECO:0000313" key="4">
    <source>
        <dbReference type="Proteomes" id="UP000243797"/>
    </source>
</evidence>
<keyword evidence="2" id="KW-1133">Transmembrane helix</keyword>
<evidence type="ECO:0000313" key="3">
    <source>
        <dbReference type="EMBL" id="PNS16837.1"/>
    </source>
</evidence>
<organism evidence="3 4">
    <name type="scientific">Sphaceloma murrayae</name>
    <dbReference type="NCBI Taxonomy" id="2082308"/>
    <lineage>
        <taxon>Eukaryota</taxon>
        <taxon>Fungi</taxon>
        <taxon>Dikarya</taxon>
        <taxon>Ascomycota</taxon>
        <taxon>Pezizomycotina</taxon>
        <taxon>Dothideomycetes</taxon>
        <taxon>Dothideomycetidae</taxon>
        <taxon>Myriangiales</taxon>
        <taxon>Elsinoaceae</taxon>
        <taxon>Sphaceloma</taxon>
    </lineage>
</organism>
<feature type="compositionally biased region" description="Polar residues" evidence="1">
    <location>
        <begin position="309"/>
        <end position="320"/>
    </location>
</feature>
<feature type="transmembrane region" description="Helical" evidence="2">
    <location>
        <begin position="20"/>
        <end position="41"/>
    </location>
</feature>
<sequence length="386" mass="44206">MDVFLSPTFKQQEVTRGDMNIASIAWGFTLGFGFLTVWTAIKQTLAAKRRHGAKRLNSPYIWMIWLEIIVCLAFSIECWLHLAGVIPPGFAFYFTILTFWALQVQFLLQIIINRVMILMVNKRRGRQLRIGVALLITLINISVYCIWIPARLQISKHYIKLNEIWDRCEKGIYLIVDALLNLMFIRIVQQNLVSNGLKKYKRLVRFNMYIIGFSLSMDVLIIAMMSLNNTFVYMQFHPLAYIVKLNIEMSMADLIGKVAKTKEGGPPGSSSYITGSRPHISMPNRKPNSSVDIGTVEMSDMKSDPRSETFVTANTPSSRLRNIPDQEHFGRDRMEIYMTNEYNIAYGSTHHANSSDGNTVKSMEDAMLHEKEEDTRPLHNTKAHAI</sequence>
<feature type="transmembrane region" description="Helical" evidence="2">
    <location>
        <begin position="62"/>
        <end position="84"/>
    </location>
</feature>
<evidence type="ECO:0000256" key="2">
    <source>
        <dbReference type="SAM" id="Phobius"/>
    </source>
</evidence>